<dbReference type="CDD" id="cd19990">
    <property type="entry name" value="PBP1_GABAb_receptor_plant"/>
    <property type="match status" value="1"/>
</dbReference>
<keyword evidence="7 18" id="KW-1133">Transmembrane helix</keyword>
<dbReference type="Proteomes" id="UP000017836">
    <property type="component" value="Unassembled WGS sequence"/>
</dbReference>
<evidence type="ECO:0000256" key="1">
    <source>
        <dbReference type="ARBA" id="ARBA00004141"/>
    </source>
</evidence>
<name>W1PJF4_AMBTC</name>
<keyword evidence="5 18" id="KW-0812">Transmembrane</keyword>
<proteinExistence type="inferred from homology"/>
<feature type="domain" description="Ionotropic glutamate receptor C-terminal" evidence="19">
    <location>
        <begin position="363"/>
        <end position="710"/>
    </location>
</feature>
<keyword evidence="12 15" id="KW-1071">Ligand-gated ion channel</keyword>
<evidence type="ECO:0000256" key="11">
    <source>
        <dbReference type="ARBA" id="ARBA00023180"/>
    </source>
</evidence>
<dbReference type="FunFam" id="3.40.190.10:FF:000103">
    <property type="entry name" value="Glutamate receptor"/>
    <property type="match status" value="1"/>
</dbReference>
<evidence type="ECO:0000256" key="10">
    <source>
        <dbReference type="ARBA" id="ARBA00023170"/>
    </source>
</evidence>
<dbReference type="HOGENOM" id="CLU_007358_0_2_1"/>
<evidence type="ECO:0000256" key="3">
    <source>
        <dbReference type="ARBA" id="ARBA00011095"/>
    </source>
</evidence>
<dbReference type="InterPro" id="IPR015683">
    <property type="entry name" value="Ionotropic_Glu_rcpt"/>
</dbReference>
<keyword evidence="21" id="KW-1185">Reference proteome</keyword>
<comment type="similarity">
    <text evidence="2 15">Belongs to the glutamate-gated ion channel (TC 1.A.10.1) family.</text>
</comment>
<evidence type="ECO:0000256" key="8">
    <source>
        <dbReference type="ARBA" id="ARBA00023065"/>
    </source>
</evidence>
<dbReference type="eggNOG" id="KOG1052">
    <property type="taxonomic scope" value="Eukaryota"/>
</dbReference>
<keyword evidence="10 15" id="KW-0675">Receptor</keyword>
<dbReference type="Pfam" id="PF10613">
    <property type="entry name" value="Lig_chan-Glu_bd"/>
    <property type="match status" value="1"/>
</dbReference>
<feature type="transmembrane region" description="Helical" evidence="18">
    <location>
        <begin position="524"/>
        <end position="542"/>
    </location>
</feature>
<protein>
    <recommendedName>
        <fullName evidence="15">Glutamate receptor</fullName>
    </recommendedName>
</protein>
<dbReference type="OMA" id="YFASHAQ"/>
<dbReference type="SUPFAM" id="SSF53850">
    <property type="entry name" value="Periplasmic binding protein-like II"/>
    <property type="match status" value="1"/>
</dbReference>
<comment type="function">
    <text evidence="15">Glutamate-gated receptor that probably acts as non-selective cation channel.</text>
</comment>
<evidence type="ECO:0000256" key="6">
    <source>
        <dbReference type="ARBA" id="ARBA00022729"/>
    </source>
</evidence>
<dbReference type="SUPFAM" id="SSF81324">
    <property type="entry name" value="Voltage-gated potassium channels"/>
    <property type="match status" value="1"/>
</dbReference>
<dbReference type="Gene3D" id="3.40.50.2300">
    <property type="match status" value="2"/>
</dbReference>
<dbReference type="GO" id="GO:0038023">
    <property type="term" value="F:signaling receptor activity"/>
    <property type="evidence" value="ECO:0000318"/>
    <property type="project" value="GO_Central"/>
</dbReference>
<dbReference type="AlphaFoldDB" id="W1PJF4"/>
<feature type="transmembrane region" description="Helical" evidence="18">
    <location>
        <begin position="554"/>
        <end position="578"/>
    </location>
</feature>
<dbReference type="SMART" id="SM00079">
    <property type="entry name" value="PBPe"/>
    <property type="match status" value="1"/>
</dbReference>
<evidence type="ECO:0000256" key="18">
    <source>
        <dbReference type="SAM" id="Phobius"/>
    </source>
</evidence>
<dbReference type="PIRSF" id="PIRSF037090">
    <property type="entry name" value="Iontro_Glu-like_rcpt_pln"/>
    <property type="match status" value="1"/>
</dbReference>
<evidence type="ECO:0000256" key="14">
    <source>
        <dbReference type="ARBA" id="ARBA00049638"/>
    </source>
</evidence>
<evidence type="ECO:0000256" key="7">
    <source>
        <dbReference type="ARBA" id="ARBA00022989"/>
    </source>
</evidence>
<dbReference type="InterPro" id="IPR017103">
    <property type="entry name" value="Iontropic_Glu_rcpt_pln"/>
</dbReference>
<dbReference type="InterPro" id="IPR001320">
    <property type="entry name" value="Iontro_rcpt_C"/>
</dbReference>
<dbReference type="InterPro" id="IPR001828">
    <property type="entry name" value="ANF_lig-bd_rcpt"/>
</dbReference>
<keyword evidence="13 15" id="KW-0407">Ion channel</keyword>
<dbReference type="InterPro" id="IPR019594">
    <property type="entry name" value="Glu/Gly-bd"/>
</dbReference>
<evidence type="ECO:0000256" key="12">
    <source>
        <dbReference type="ARBA" id="ARBA00023286"/>
    </source>
</evidence>
<feature type="transmembrane region" description="Helical" evidence="18">
    <location>
        <begin position="492"/>
        <end position="512"/>
    </location>
</feature>
<organism evidence="20 21">
    <name type="scientific">Amborella trichopoda</name>
    <dbReference type="NCBI Taxonomy" id="13333"/>
    <lineage>
        <taxon>Eukaryota</taxon>
        <taxon>Viridiplantae</taxon>
        <taxon>Streptophyta</taxon>
        <taxon>Embryophyta</taxon>
        <taxon>Tracheophyta</taxon>
        <taxon>Spermatophyta</taxon>
        <taxon>Magnoliopsida</taxon>
        <taxon>Amborellales</taxon>
        <taxon>Amborellaceae</taxon>
        <taxon>Amborella</taxon>
    </lineage>
</organism>
<accession>W1PJF4</accession>
<dbReference type="SUPFAM" id="SSF53822">
    <property type="entry name" value="Periplasmic binding protein-like I"/>
    <property type="match status" value="1"/>
</dbReference>
<evidence type="ECO:0000256" key="2">
    <source>
        <dbReference type="ARBA" id="ARBA00008685"/>
    </source>
</evidence>
<evidence type="ECO:0000259" key="19">
    <source>
        <dbReference type="SMART" id="SM00079"/>
    </source>
</evidence>
<dbReference type="Pfam" id="PF01094">
    <property type="entry name" value="ANF_receptor"/>
    <property type="match status" value="1"/>
</dbReference>
<evidence type="ECO:0000256" key="4">
    <source>
        <dbReference type="ARBA" id="ARBA00022448"/>
    </source>
</evidence>
<evidence type="ECO:0000256" key="9">
    <source>
        <dbReference type="ARBA" id="ARBA00023136"/>
    </source>
</evidence>
<comment type="subunit">
    <text evidence="3">May form heteromers.</text>
</comment>
<keyword evidence="6" id="KW-0732">Signal</keyword>
<dbReference type="InterPro" id="IPR028082">
    <property type="entry name" value="Peripla_BP_I"/>
</dbReference>
<dbReference type="FunFam" id="1.10.287.70:FF:000037">
    <property type="entry name" value="Glutamate receptor"/>
    <property type="match status" value="1"/>
</dbReference>
<reference evidence="21" key="1">
    <citation type="journal article" date="2013" name="Science">
        <title>The Amborella genome and the evolution of flowering plants.</title>
        <authorList>
            <consortium name="Amborella Genome Project"/>
        </authorList>
    </citation>
    <scope>NUCLEOTIDE SEQUENCE [LARGE SCALE GENOMIC DNA]</scope>
</reference>
<dbReference type="GO" id="GO:0005886">
    <property type="term" value="C:plasma membrane"/>
    <property type="evidence" value="ECO:0000318"/>
    <property type="project" value="GO_Central"/>
</dbReference>
<evidence type="ECO:0000256" key="16">
    <source>
        <dbReference type="PIRSR" id="PIRSR037090-50"/>
    </source>
</evidence>
<feature type="transmembrane region" description="Helical" evidence="18">
    <location>
        <begin position="739"/>
        <end position="760"/>
    </location>
</feature>
<feature type="region of interest" description="Disordered" evidence="17">
    <location>
        <begin position="797"/>
        <end position="836"/>
    </location>
</feature>
<dbReference type="Gene3D" id="3.40.190.10">
    <property type="entry name" value="Periplasmic binding protein-like II"/>
    <property type="match status" value="2"/>
</dbReference>
<dbReference type="InterPro" id="IPR044440">
    <property type="entry name" value="GABAb_receptor_plant_PBP1"/>
</dbReference>
<evidence type="ECO:0000256" key="5">
    <source>
        <dbReference type="ARBA" id="ARBA00022692"/>
    </source>
</evidence>
<dbReference type="EMBL" id="KI393807">
    <property type="protein sequence ID" value="ERN07215.1"/>
    <property type="molecule type" value="Genomic_DNA"/>
</dbReference>
<dbReference type="GO" id="GO:0015276">
    <property type="term" value="F:ligand-gated monoatomic ion channel activity"/>
    <property type="evidence" value="ECO:0000318"/>
    <property type="project" value="GO_Central"/>
</dbReference>
<comment type="subcellular location">
    <subcellularLocation>
        <location evidence="1">Membrane</location>
        <topology evidence="1">Multi-pass membrane protein</topology>
    </subcellularLocation>
</comment>
<comment type="function">
    <text evidence="14">Glutamate-gated receptor that probably acts as a non-selective cation channel. May be involved in light-signal transduction and calcium homeostasis via the regulation of calcium influx into cells.</text>
</comment>
<keyword evidence="9 15" id="KW-0472">Membrane</keyword>
<keyword evidence="8 15" id="KW-0406">Ion transport</keyword>
<dbReference type="FunFam" id="3.40.50.2300:FF:000188">
    <property type="entry name" value="Glutamate receptor"/>
    <property type="match status" value="1"/>
</dbReference>
<evidence type="ECO:0000256" key="15">
    <source>
        <dbReference type="PIRNR" id="PIRNR037090"/>
    </source>
</evidence>
<evidence type="ECO:0000313" key="20">
    <source>
        <dbReference type="EMBL" id="ERN07215.1"/>
    </source>
</evidence>
<evidence type="ECO:0000256" key="13">
    <source>
        <dbReference type="ARBA" id="ARBA00023303"/>
    </source>
</evidence>
<dbReference type="Pfam" id="PF00060">
    <property type="entry name" value="Lig_chan"/>
    <property type="match status" value="1"/>
</dbReference>
<dbReference type="PANTHER" id="PTHR34836">
    <property type="entry name" value="OS06G0188250 PROTEIN"/>
    <property type="match status" value="1"/>
</dbReference>
<keyword evidence="11" id="KW-0325">Glycoprotein</keyword>
<dbReference type="Gene3D" id="1.10.287.70">
    <property type="match status" value="1"/>
</dbReference>
<dbReference type="Gramene" id="ERN07215">
    <property type="protein sequence ID" value="ERN07215"/>
    <property type="gene ID" value="AMTR_s00019p00179020"/>
</dbReference>
<gene>
    <name evidence="20" type="ORF">AMTR_s00019p00179020</name>
</gene>
<dbReference type="PANTHER" id="PTHR34836:SF1">
    <property type="entry name" value="OS09G0428600 PROTEIN"/>
    <property type="match status" value="1"/>
</dbReference>
<dbReference type="CDD" id="cd13686">
    <property type="entry name" value="GluR_Plant"/>
    <property type="match status" value="1"/>
</dbReference>
<feature type="disulfide bond" evidence="16">
    <location>
        <begin position="658"/>
        <end position="720"/>
    </location>
</feature>
<sequence>MNVQAIIGPQLSTEAEFLANMGSKTKVPIVSFSATSPLLPSTQTPYFIRATLNDSTQAKPLASLFQAYNWRQAVAIYEDTEYGASFIPYLTDALQEIGSRIEHRTALPTSASDELIRTELHALMETQTRVFVVHMTSSMASRLFQNARQLNMMSKDYAWIITDGLAVLLNSMNSTVIASMEGLIGVKAHIPESEALSDLSRRWRSQFKMEYPNETQTVDMNIYALRAYDAAWGLALAVEKCGQFRRPLPTKTTVKSSDFTMPNSSKAGPSLLKAIMDTKFLGVSGDIHFVKGELQASDFQIVNIAGKEVIDIGYWSQETGLSRRKNSGKEKYTATQSDLRPVIWPGRTLAVPRGWVVAPNRKKLRIGIPVNGPFQEFIKNTWNPKKNMTEVQGFCRDVFEAVIDELPYAFPYEFVPFQKADGSSAGTYNDLVYQVYLKNFDAVVGDVTIRANRTNYVDFTLPYTDSGVAMVVPVKKNDLRNNAWVFLKPLTWRLWATSGFFVVLTGFVVWVLEHRRNDDFRGSKWGQIGVVFWFAFSTMVFSHKETVVSNLGRFVVIIWLFVALILNSSYTASLTSILTVQQLQPTVKDIDTLVKNGNYVGCQPRSFVAGLLQRSNFDPTKLRYYNTLDEYAEALNNGEISAYFDEIPYLKLFLSRYCDQFTMVGPIYKTAGLGFVFPKGSPLVSDISKAILNVTEGDQMVRITTFWFGKSYWFGNDSNCQDLSDIPRSKGLSFDSFKGLFIISGTASMSALLIFFITFLSKLFKKERTSPARGLWQRLISIGRHFYEEENALRRRVQRNRDRENPGEGGARNHAKGSTNVKEVESMDTLSLHVKT</sequence>
<keyword evidence="4 15" id="KW-0813">Transport</keyword>
<evidence type="ECO:0000313" key="21">
    <source>
        <dbReference type="Proteomes" id="UP000017836"/>
    </source>
</evidence>
<keyword evidence="16" id="KW-1015">Disulfide bond</keyword>
<evidence type="ECO:0000256" key="17">
    <source>
        <dbReference type="SAM" id="MobiDB-lite"/>
    </source>
</evidence>
<feature type="compositionally biased region" description="Basic and acidic residues" evidence="17">
    <location>
        <begin position="797"/>
        <end position="806"/>
    </location>
</feature>